<evidence type="ECO:0000256" key="3">
    <source>
        <dbReference type="ARBA" id="ARBA00022989"/>
    </source>
</evidence>
<feature type="transmembrane region" description="Helical" evidence="5">
    <location>
        <begin position="59"/>
        <end position="77"/>
    </location>
</feature>
<dbReference type="InterPro" id="IPR020846">
    <property type="entry name" value="MFS_dom"/>
</dbReference>
<feature type="transmembrane region" description="Helical" evidence="5">
    <location>
        <begin position="89"/>
        <end position="108"/>
    </location>
</feature>
<keyword evidence="3 5" id="KW-1133">Transmembrane helix</keyword>
<evidence type="ECO:0000256" key="2">
    <source>
        <dbReference type="ARBA" id="ARBA00022692"/>
    </source>
</evidence>
<sequence>MSVDVIEVRKPGQATSLRAVWPAILGLSVVFLVEMLDNSVLNVALPTITRDLHASAADLQWITSGYSLLFGGLMIAFGSIADRYGTRRVMLIGLGLFALASLAVLAVRTPGQLVAVRAVIGVTAAMTAPGTMALCFRLFDQENLLMRATGLISSVGLVGLAVGPTVGGLVIQVLPWQALLLLNVPIAALAIACIRFGVPADDPMHRNRSPLDLPGALLGTATIILALWTATLAVEEGWGHAKPWLAGAGAVLSALGFVIRERSTAHPMFDFALLKRPSVSASLAYQAAIGLGLAVLTFSVSLQLQLVWGWSPAQAALGNLPQIVTMLAVGPFVEKFVEKIGARLAGPVGAAAVIAGLLIYGLLGRQHYAWIAAALVLTAAGMRVVMIIAAVTVMRGLPEDQTSIGAALNDTSQEVASSVGMAVTGTIVAAALVGPLTDVGTRAAATHSFENAITVATLTLTAVCAALVLWAIRRSRKG</sequence>
<feature type="transmembrane region" description="Helical" evidence="5">
    <location>
        <begin position="19"/>
        <end position="36"/>
    </location>
</feature>
<keyword evidence="8" id="KW-1185">Reference proteome</keyword>
<feature type="transmembrane region" description="Helical" evidence="5">
    <location>
        <begin position="279"/>
        <end position="300"/>
    </location>
</feature>
<keyword evidence="2 5" id="KW-0812">Transmembrane</keyword>
<reference evidence="7 8" key="1">
    <citation type="journal article" date="2019" name="Int. J. Syst. Evol. Microbiol.">
        <title>The Global Catalogue of Microorganisms (GCM) 10K type strain sequencing project: providing services to taxonomists for standard genome sequencing and annotation.</title>
        <authorList>
            <consortium name="The Broad Institute Genomics Platform"/>
            <consortium name="The Broad Institute Genome Sequencing Center for Infectious Disease"/>
            <person name="Wu L."/>
            <person name="Ma J."/>
        </authorList>
    </citation>
    <scope>NUCLEOTIDE SEQUENCE [LARGE SCALE GENOMIC DNA]</scope>
    <source>
        <strain evidence="7 8">JCM 15933</strain>
    </source>
</reference>
<dbReference type="PANTHER" id="PTHR42718:SF42">
    <property type="entry name" value="EXPORT PROTEIN"/>
    <property type="match status" value="1"/>
</dbReference>
<dbReference type="InterPro" id="IPR036259">
    <property type="entry name" value="MFS_trans_sf"/>
</dbReference>
<feature type="transmembrane region" description="Helical" evidence="5">
    <location>
        <begin position="453"/>
        <end position="472"/>
    </location>
</feature>
<dbReference type="PANTHER" id="PTHR42718">
    <property type="entry name" value="MAJOR FACILITATOR SUPERFAMILY MULTIDRUG TRANSPORTER MFSC"/>
    <property type="match status" value="1"/>
</dbReference>
<feature type="transmembrane region" description="Helical" evidence="5">
    <location>
        <begin position="369"/>
        <end position="394"/>
    </location>
</feature>
<keyword evidence="4 5" id="KW-0472">Membrane</keyword>
<feature type="transmembrane region" description="Helical" evidence="5">
    <location>
        <begin position="114"/>
        <end position="139"/>
    </location>
</feature>
<feature type="transmembrane region" description="Helical" evidence="5">
    <location>
        <begin position="344"/>
        <end position="363"/>
    </location>
</feature>
<evidence type="ECO:0000313" key="7">
    <source>
        <dbReference type="EMBL" id="GAA1557632.1"/>
    </source>
</evidence>
<accession>A0ABN2CF55</accession>
<comment type="caution">
    <text evidence="7">The sequence shown here is derived from an EMBL/GenBank/DDBJ whole genome shotgun (WGS) entry which is preliminary data.</text>
</comment>
<comment type="subcellular location">
    <subcellularLocation>
        <location evidence="1">Cell membrane</location>
        <topology evidence="1">Multi-pass membrane protein</topology>
    </subcellularLocation>
</comment>
<evidence type="ECO:0000256" key="1">
    <source>
        <dbReference type="ARBA" id="ARBA00004651"/>
    </source>
</evidence>
<dbReference type="Pfam" id="PF07690">
    <property type="entry name" value="MFS_1"/>
    <property type="match status" value="1"/>
</dbReference>
<feature type="transmembrane region" description="Helical" evidence="5">
    <location>
        <begin position="151"/>
        <end position="174"/>
    </location>
</feature>
<feature type="transmembrane region" description="Helical" evidence="5">
    <location>
        <begin position="180"/>
        <end position="198"/>
    </location>
</feature>
<name>A0ABN2CF55_9ACTN</name>
<dbReference type="Gene3D" id="1.20.1720.10">
    <property type="entry name" value="Multidrug resistance protein D"/>
    <property type="match status" value="1"/>
</dbReference>
<feature type="domain" description="Major facilitator superfamily (MFS) profile" evidence="6">
    <location>
        <begin position="23"/>
        <end position="477"/>
    </location>
</feature>
<dbReference type="Gene3D" id="1.20.1250.20">
    <property type="entry name" value="MFS general substrate transporter like domains"/>
    <property type="match status" value="1"/>
</dbReference>
<proteinExistence type="predicted"/>
<evidence type="ECO:0000313" key="8">
    <source>
        <dbReference type="Proteomes" id="UP001501470"/>
    </source>
</evidence>
<feature type="transmembrane region" description="Helical" evidence="5">
    <location>
        <begin position="241"/>
        <end position="259"/>
    </location>
</feature>
<dbReference type="InterPro" id="IPR011701">
    <property type="entry name" value="MFS"/>
</dbReference>
<dbReference type="SUPFAM" id="SSF103473">
    <property type="entry name" value="MFS general substrate transporter"/>
    <property type="match status" value="1"/>
</dbReference>
<dbReference type="Proteomes" id="UP001501470">
    <property type="component" value="Unassembled WGS sequence"/>
</dbReference>
<gene>
    <name evidence="7" type="ORF">GCM10009827_093200</name>
</gene>
<evidence type="ECO:0000256" key="4">
    <source>
        <dbReference type="ARBA" id="ARBA00023136"/>
    </source>
</evidence>
<evidence type="ECO:0000259" key="6">
    <source>
        <dbReference type="PROSITE" id="PS50850"/>
    </source>
</evidence>
<organism evidence="7 8">
    <name type="scientific">Dactylosporangium maewongense</name>
    <dbReference type="NCBI Taxonomy" id="634393"/>
    <lineage>
        <taxon>Bacteria</taxon>
        <taxon>Bacillati</taxon>
        <taxon>Actinomycetota</taxon>
        <taxon>Actinomycetes</taxon>
        <taxon>Micromonosporales</taxon>
        <taxon>Micromonosporaceae</taxon>
        <taxon>Dactylosporangium</taxon>
    </lineage>
</organism>
<dbReference type="CDD" id="cd17321">
    <property type="entry name" value="MFS_MMR_MDR_like"/>
    <property type="match status" value="1"/>
</dbReference>
<dbReference type="EMBL" id="BAAAQD010000026">
    <property type="protein sequence ID" value="GAA1557632.1"/>
    <property type="molecule type" value="Genomic_DNA"/>
</dbReference>
<feature type="transmembrane region" description="Helical" evidence="5">
    <location>
        <begin position="415"/>
        <end position="433"/>
    </location>
</feature>
<evidence type="ECO:0000256" key="5">
    <source>
        <dbReference type="SAM" id="Phobius"/>
    </source>
</evidence>
<dbReference type="RefSeq" id="WP_344511012.1">
    <property type="nucleotide sequence ID" value="NZ_BAAAQD010000026.1"/>
</dbReference>
<protein>
    <submittedName>
        <fullName evidence="7">MFS transporter</fullName>
    </submittedName>
</protein>
<dbReference type="PRINTS" id="PR01036">
    <property type="entry name" value="TCRTETB"/>
</dbReference>
<feature type="transmembrane region" description="Helical" evidence="5">
    <location>
        <begin position="320"/>
        <end position="337"/>
    </location>
</feature>
<feature type="transmembrane region" description="Helical" evidence="5">
    <location>
        <begin position="210"/>
        <end position="229"/>
    </location>
</feature>
<dbReference type="PROSITE" id="PS50850">
    <property type="entry name" value="MFS"/>
    <property type="match status" value="1"/>
</dbReference>